<evidence type="ECO:0000259" key="2">
    <source>
        <dbReference type="Pfam" id="PF11203"/>
    </source>
</evidence>
<evidence type="ECO:0000313" key="3">
    <source>
        <dbReference type="EMBL" id="GIL29239.1"/>
    </source>
</evidence>
<evidence type="ECO:0000256" key="1">
    <source>
        <dbReference type="SAM" id="Phobius"/>
    </source>
</evidence>
<keyword evidence="1" id="KW-0472">Membrane</keyword>
<evidence type="ECO:0000313" key="4">
    <source>
        <dbReference type="Proteomes" id="UP000614996"/>
    </source>
</evidence>
<proteinExistence type="predicted"/>
<gene>
    <name evidence="3" type="ORF">NUM_44930</name>
</gene>
<dbReference type="Proteomes" id="UP000614996">
    <property type="component" value="Unassembled WGS sequence"/>
</dbReference>
<protein>
    <submittedName>
        <fullName evidence="3">Type VII secretion protein EccE</fullName>
    </submittedName>
</protein>
<keyword evidence="4" id="KW-1185">Reference proteome</keyword>
<dbReference type="RefSeq" id="WP_207126923.1">
    <property type="nucleotide sequence ID" value="NZ_BOPO01000088.1"/>
</dbReference>
<dbReference type="EMBL" id="BOPO01000088">
    <property type="protein sequence ID" value="GIL29239.1"/>
    <property type="molecule type" value="Genomic_DNA"/>
</dbReference>
<keyword evidence="1" id="KW-1133">Transmembrane helix</keyword>
<organism evidence="3 4">
    <name type="scientific">Actinocatenispora comari</name>
    <dbReference type="NCBI Taxonomy" id="2807577"/>
    <lineage>
        <taxon>Bacteria</taxon>
        <taxon>Bacillati</taxon>
        <taxon>Actinomycetota</taxon>
        <taxon>Actinomycetes</taxon>
        <taxon>Micromonosporales</taxon>
        <taxon>Micromonosporaceae</taxon>
        <taxon>Actinocatenispora</taxon>
    </lineage>
</organism>
<keyword evidence="1" id="KW-0812">Transmembrane</keyword>
<reference evidence="4" key="1">
    <citation type="journal article" date="2021" name="Int. J. Syst. Evol. Microbiol.">
        <title>Actinocatenispora comari sp. nov., an endophytic actinomycete isolated from aerial parts of Comarum salesowianum.</title>
        <authorList>
            <person name="Oyunbileg N."/>
            <person name="Iizaka Y."/>
            <person name="Hamada M."/>
            <person name="Davaapurev B.O."/>
            <person name="Fukumoto A."/>
            <person name="Tsetseg B."/>
            <person name="Kato F."/>
            <person name="Tamura T."/>
            <person name="Batkhuu J."/>
            <person name="Anzai Y."/>
        </authorList>
    </citation>
    <scope>NUCLEOTIDE SEQUENCE [LARGE SCALE GENOMIC DNA]</scope>
    <source>
        <strain evidence="4">NUM-2625</strain>
    </source>
</reference>
<name>A0A8J4AEQ6_9ACTN</name>
<comment type="caution">
    <text evidence="3">The sequence shown here is derived from an EMBL/GenBank/DDBJ whole genome shotgun (WGS) entry which is preliminary data.</text>
</comment>
<sequence length="412" mass="43731">MTMNEPPSRVRAVARISAEPAAAASRPVTFLRRRRHGYLGPVNVLQLVLIEVLIIGILLLLGQSMYALIGGVVLSVAIVVITFARSGGRWWVERMLLRRQYLRRKTGRQLAADDKRLVALRRLVPDLTVRSVEGPNGIDVGIGRDGAGSFAVVAVVPPQGVNGDALGQMPLTKLASLAQDAEQPGAVVQVVRHTLPVRASGAAGESYRELVAKFGLTSAADQATWVAIRFDARAVAEASVGGADESEQVPVMLGALVRRVGKALRRAGLDFQVLNSDGLLDALTRSCELSQSAAGGPTPAVKERWTAWQSTSLAHACFWVSSWPGLRDSGPFLDAMSRVPAALTSLSVVLAPYEELIEVRCLLRVAAEPELLAQTCTAVKQAVSRAGGNVFRLDGEQAPAVYATAPTGGGAR</sequence>
<feature type="transmembrane region" description="Helical" evidence="1">
    <location>
        <begin position="65"/>
        <end position="84"/>
    </location>
</feature>
<dbReference type="AlphaFoldDB" id="A0A8J4AEQ6"/>
<feature type="transmembrane region" description="Helical" evidence="1">
    <location>
        <begin position="38"/>
        <end position="59"/>
    </location>
</feature>
<dbReference type="InterPro" id="IPR050051">
    <property type="entry name" value="EccE_dom"/>
</dbReference>
<accession>A0A8J4AEQ6</accession>
<dbReference type="Pfam" id="PF11203">
    <property type="entry name" value="EccE"/>
    <property type="match status" value="1"/>
</dbReference>
<feature type="domain" description="Type VII secretion system protein EccE" evidence="2">
    <location>
        <begin position="219"/>
        <end position="320"/>
    </location>
</feature>